<dbReference type="Proteomes" id="UP000694906">
    <property type="component" value="Unplaced"/>
</dbReference>
<evidence type="ECO:0000256" key="7">
    <source>
        <dbReference type="RuleBase" id="RU361150"/>
    </source>
</evidence>
<dbReference type="GO" id="GO:0070098">
    <property type="term" value="P:chemokine-mediated signaling pathway"/>
    <property type="evidence" value="ECO:0007669"/>
    <property type="project" value="TreeGrafter"/>
</dbReference>
<keyword evidence="4 7" id="KW-0732">Signal</keyword>
<dbReference type="CTD" id="6346"/>
<evidence type="ECO:0000259" key="8">
    <source>
        <dbReference type="SMART" id="SM00199"/>
    </source>
</evidence>
<reference evidence="10" key="1">
    <citation type="submission" date="2025-08" db="UniProtKB">
        <authorList>
            <consortium name="RefSeq"/>
        </authorList>
    </citation>
    <scope>IDENTIFICATION</scope>
</reference>
<dbReference type="InterPro" id="IPR036048">
    <property type="entry name" value="Interleukin_8-like_sf"/>
</dbReference>
<dbReference type="KEGG" id="hgl:106008237"/>
<dbReference type="PROSITE" id="PS00472">
    <property type="entry name" value="SMALL_CYTOKINES_CC"/>
    <property type="match status" value="1"/>
</dbReference>
<dbReference type="InterPro" id="IPR001811">
    <property type="entry name" value="Chemokine_IL8-like_dom"/>
</dbReference>
<dbReference type="GO" id="GO:0048020">
    <property type="term" value="F:CCR chemokine receptor binding"/>
    <property type="evidence" value="ECO:0007669"/>
    <property type="project" value="TreeGrafter"/>
</dbReference>
<dbReference type="InterPro" id="IPR000827">
    <property type="entry name" value="Chemokine_CC_CS"/>
</dbReference>
<dbReference type="GeneID" id="106008237"/>
<evidence type="ECO:0000256" key="1">
    <source>
        <dbReference type="ARBA" id="ARBA00010868"/>
    </source>
</evidence>
<dbReference type="GO" id="GO:0061844">
    <property type="term" value="P:antimicrobial humoral immune response mediated by antimicrobial peptide"/>
    <property type="evidence" value="ECO:0007669"/>
    <property type="project" value="TreeGrafter"/>
</dbReference>
<evidence type="ECO:0000313" key="9">
    <source>
        <dbReference type="Proteomes" id="UP000694906"/>
    </source>
</evidence>
<dbReference type="GO" id="GO:0030335">
    <property type="term" value="P:positive regulation of cell migration"/>
    <property type="evidence" value="ECO:0007669"/>
    <property type="project" value="TreeGrafter"/>
</dbReference>
<gene>
    <name evidence="10" type="primary">Ccl1</name>
</gene>
<evidence type="ECO:0000256" key="4">
    <source>
        <dbReference type="ARBA" id="ARBA00022729"/>
    </source>
</evidence>
<protein>
    <recommendedName>
        <fullName evidence="7">C-C motif chemokine</fullName>
    </recommendedName>
</protein>
<proteinExistence type="inferred from homology"/>
<dbReference type="Pfam" id="PF00048">
    <property type="entry name" value="IL8"/>
    <property type="match status" value="1"/>
</dbReference>
<evidence type="ECO:0000313" key="10">
    <source>
        <dbReference type="RefSeq" id="XP_012923210.1"/>
    </source>
</evidence>
<dbReference type="GO" id="GO:0006954">
    <property type="term" value="P:inflammatory response"/>
    <property type="evidence" value="ECO:0007669"/>
    <property type="project" value="TreeGrafter"/>
</dbReference>
<keyword evidence="7" id="KW-0964">Secreted</keyword>
<dbReference type="PANTHER" id="PTHR12015">
    <property type="entry name" value="SMALL INDUCIBLE CYTOKINE A"/>
    <property type="match status" value="1"/>
</dbReference>
<name>A0AAX6QP93_HETGA</name>
<evidence type="ECO:0000256" key="6">
    <source>
        <dbReference type="ARBA" id="ARBA00023180"/>
    </source>
</evidence>
<accession>A0AAX6QP93</accession>
<evidence type="ECO:0000256" key="3">
    <source>
        <dbReference type="ARBA" id="ARBA00022514"/>
    </source>
</evidence>
<dbReference type="GO" id="GO:0048245">
    <property type="term" value="P:eosinophil chemotaxis"/>
    <property type="evidence" value="ECO:0007669"/>
    <property type="project" value="TreeGrafter"/>
</dbReference>
<keyword evidence="6" id="KW-0325">Glycoprotein</keyword>
<feature type="signal peptide" evidence="7">
    <location>
        <begin position="1"/>
        <end position="23"/>
    </location>
</feature>
<comment type="similarity">
    <text evidence="1 7">Belongs to the intercrine beta (chemokine CC) family.</text>
</comment>
<keyword evidence="9" id="KW-1185">Reference proteome</keyword>
<dbReference type="SMART" id="SM00199">
    <property type="entry name" value="SCY"/>
    <property type="match status" value="1"/>
</dbReference>
<dbReference type="InterPro" id="IPR039809">
    <property type="entry name" value="Chemokine_b/g/d"/>
</dbReference>
<dbReference type="AlphaFoldDB" id="A0AAX6QP93"/>
<dbReference type="GO" id="GO:0005615">
    <property type="term" value="C:extracellular space"/>
    <property type="evidence" value="ECO:0007669"/>
    <property type="project" value="UniProtKB-KW"/>
</dbReference>
<sequence>MKLTTMALTCLLLAAVWPQDVNSMSLHVASSHCCYSFVQKISLQRIQCYKDTSVTCPYKAVIFKLMRGREVCALQTLGWVQGYLKKMKPC</sequence>
<keyword evidence="5" id="KW-1015">Disulfide bond</keyword>
<feature type="chain" id="PRO_5043102352" description="C-C motif chemokine" evidence="7">
    <location>
        <begin position="24"/>
        <end position="90"/>
    </location>
</feature>
<keyword evidence="2 7" id="KW-0145">Chemotaxis</keyword>
<dbReference type="FunFam" id="2.40.50.40:FF:000033">
    <property type="entry name" value="C-C motif chemokine 1"/>
    <property type="match status" value="1"/>
</dbReference>
<dbReference type="GO" id="GO:0008009">
    <property type="term" value="F:chemokine activity"/>
    <property type="evidence" value="ECO:0007669"/>
    <property type="project" value="InterPro"/>
</dbReference>
<evidence type="ECO:0000256" key="2">
    <source>
        <dbReference type="ARBA" id="ARBA00022500"/>
    </source>
</evidence>
<dbReference type="Gene3D" id="2.40.50.40">
    <property type="match status" value="1"/>
</dbReference>
<dbReference type="RefSeq" id="XP_012923210.1">
    <property type="nucleotide sequence ID" value="XM_013067756.2"/>
</dbReference>
<feature type="domain" description="Chemokine interleukin-8-like" evidence="8">
    <location>
        <begin position="30"/>
        <end position="87"/>
    </location>
</feature>
<dbReference type="SUPFAM" id="SSF54117">
    <property type="entry name" value="Interleukin 8-like chemokines"/>
    <property type="match status" value="1"/>
</dbReference>
<evidence type="ECO:0000256" key="5">
    <source>
        <dbReference type="ARBA" id="ARBA00023157"/>
    </source>
</evidence>
<organism evidence="9 10">
    <name type="scientific">Heterocephalus glaber</name>
    <name type="common">Naked mole rat</name>
    <dbReference type="NCBI Taxonomy" id="10181"/>
    <lineage>
        <taxon>Eukaryota</taxon>
        <taxon>Metazoa</taxon>
        <taxon>Chordata</taxon>
        <taxon>Craniata</taxon>
        <taxon>Vertebrata</taxon>
        <taxon>Euteleostomi</taxon>
        <taxon>Mammalia</taxon>
        <taxon>Eutheria</taxon>
        <taxon>Euarchontoglires</taxon>
        <taxon>Glires</taxon>
        <taxon>Rodentia</taxon>
        <taxon>Hystricomorpha</taxon>
        <taxon>Bathyergidae</taxon>
        <taxon>Heterocephalus</taxon>
    </lineage>
</organism>
<comment type="subcellular location">
    <subcellularLocation>
        <location evidence="7">Secreted</location>
    </subcellularLocation>
</comment>
<dbReference type="PANTHER" id="PTHR12015:SF5">
    <property type="entry name" value="C-C MOTIF CHEMOKINE 1"/>
    <property type="match status" value="1"/>
</dbReference>
<keyword evidence="3 7" id="KW-0202">Cytokine</keyword>
<dbReference type="CDD" id="cd00272">
    <property type="entry name" value="Chemokine_CC"/>
    <property type="match status" value="1"/>
</dbReference>